<dbReference type="GO" id="GO:0005634">
    <property type="term" value="C:nucleus"/>
    <property type="evidence" value="ECO:0007669"/>
    <property type="project" value="TreeGrafter"/>
</dbReference>
<dbReference type="PANTHER" id="PTHR24006:SF687">
    <property type="entry name" value="UBIQUITIN CARBOXYL-TERMINAL HYDROLASE 10"/>
    <property type="match status" value="1"/>
</dbReference>
<dbReference type="GO" id="GO:0005829">
    <property type="term" value="C:cytosol"/>
    <property type="evidence" value="ECO:0007669"/>
    <property type="project" value="TreeGrafter"/>
</dbReference>
<dbReference type="Pfam" id="PF00443">
    <property type="entry name" value="UCH"/>
    <property type="match status" value="1"/>
</dbReference>
<evidence type="ECO:0000313" key="11">
    <source>
        <dbReference type="Proteomes" id="UP000015105"/>
    </source>
</evidence>
<keyword evidence="11" id="KW-1185">Reference proteome</keyword>
<reference evidence="10" key="5">
    <citation type="journal article" date="2021" name="G3 (Bethesda)">
        <title>Aegilops tauschii genome assembly Aet v5.0 features greater sequence contiguity and improved annotation.</title>
        <authorList>
            <person name="Wang L."/>
            <person name="Zhu T."/>
            <person name="Rodriguez J.C."/>
            <person name="Deal K.R."/>
            <person name="Dubcovsky J."/>
            <person name="McGuire P.E."/>
            <person name="Lux T."/>
            <person name="Spannagl M."/>
            <person name="Mayer K.F.X."/>
            <person name="Baldrich P."/>
            <person name="Meyers B.C."/>
            <person name="Huo N."/>
            <person name="Gu Y.Q."/>
            <person name="Zhou H."/>
            <person name="Devos K.M."/>
            <person name="Bennetzen J.L."/>
            <person name="Unver T."/>
            <person name="Budak H."/>
            <person name="Gulick P.J."/>
            <person name="Galiba G."/>
            <person name="Kalapos B."/>
            <person name="Nelson D.R."/>
            <person name="Li P."/>
            <person name="You F.M."/>
            <person name="Luo M.C."/>
            <person name="Dvorak J."/>
        </authorList>
    </citation>
    <scope>NUCLEOTIDE SEQUENCE [LARGE SCALE GENOMIC DNA]</scope>
    <source>
        <strain evidence="10">cv. AL8/78</strain>
    </source>
</reference>
<protein>
    <recommendedName>
        <fullName evidence="7">Ubiquitin carboxyl-terminal hydrolase</fullName>
        <ecNumber evidence="7">3.4.19.12</ecNumber>
    </recommendedName>
</protein>
<dbReference type="PROSITE" id="PS50235">
    <property type="entry name" value="USP_3"/>
    <property type="match status" value="1"/>
</dbReference>
<evidence type="ECO:0000259" key="9">
    <source>
        <dbReference type="PROSITE" id="PS50235"/>
    </source>
</evidence>
<dbReference type="InterPro" id="IPR028889">
    <property type="entry name" value="USP"/>
</dbReference>
<dbReference type="InterPro" id="IPR001394">
    <property type="entry name" value="Peptidase_C19_UCH"/>
</dbReference>
<dbReference type="EC" id="3.4.19.12" evidence="7"/>
<keyword evidence="5 7" id="KW-0378">Hydrolase</keyword>
<dbReference type="EnsemblPlants" id="AET2Gv20254600.12">
    <property type="protein sequence ID" value="AET2Gv20254600.12"/>
    <property type="gene ID" value="AET2Gv20254600"/>
</dbReference>
<evidence type="ECO:0000256" key="3">
    <source>
        <dbReference type="ARBA" id="ARBA00022670"/>
    </source>
</evidence>
<dbReference type="AlphaFoldDB" id="A0A453AT27"/>
<feature type="domain" description="USP" evidence="9">
    <location>
        <begin position="289"/>
        <end position="645"/>
    </location>
</feature>
<dbReference type="GO" id="GO:0004843">
    <property type="term" value="F:cysteine-type deubiquitinase activity"/>
    <property type="evidence" value="ECO:0007669"/>
    <property type="project" value="UniProtKB-UniRule"/>
</dbReference>
<dbReference type="SUPFAM" id="SSF54001">
    <property type="entry name" value="Cysteine proteinases"/>
    <property type="match status" value="1"/>
</dbReference>
<evidence type="ECO:0000256" key="5">
    <source>
        <dbReference type="ARBA" id="ARBA00022801"/>
    </source>
</evidence>
<evidence type="ECO:0000256" key="1">
    <source>
        <dbReference type="ARBA" id="ARBA00000707"/>
    </source>
</evidence>
<reference evidence="10" key="4">
    <citation type="submission" date="2019-03" db="UniProtKB">
        <authorList>
            <consortium name="EnsemblPlants"/>
        </authorList>
    </citation>
    <scope>IDENTIFICATION</scope>
</reference>
<dbReference type="Gene3D" id="3.90.70.10">
    <property type="entry name" value="Cysteine proteinases"/>
    <property type="match status" value="1"/>
</dbReference>
<reference evidence="11" key="2">
    <citation type="journal article" date="2017" name="Nat. Plants">
        <title>The Aegilops tauschii genome reveals multiple impacts of transposons.</title>
        <authorList>
            <person name="Zhao G."/>
            <person name="Zou C."/>
            <person name="Li K."/>
            <person name="Wang K."/>
            <person name="Li T."/>
            <person name="Gao L."/>
            <person name="Zhang X."/>
            <person name="Wang H."/>
            <person name="Yang Z."/>
            <person name="Liu X."/>
            <person name="Jiang W."/>
            <person name="Mao L."/>
            <person name="Kong X."/>
            <person name="Jiao Y."/>
            <person name="Jia J."/>
        </authorList>
    </citation>
    <scope>NUCLEOTIDE SEQUENCE [LARGE SCALE GENOMIC DNA]</scope>
    <source>
        <strain evidence="11">cv. AL8/78</strain>
    </source>
</reference>
<comment type="catalytic activity">
    <reaction evidence="1 7">
        <text>Thiol-dependent hydrolysis of ester, thioester, amide, peptide and isopeptide bonds formed by the C-terminal Gly of ubiquitin (a 76-residue protein attached to proteins as an intracellular targeting signal).</text>
        <dbReference type="EC" id="3.4.19.12"/>
    </reaction>
</comment>
<dbReference type="InterPro" id="IPR038765">
    <property type="entry name" value="Papain-like_cys_pep_sf"/>
</dbReference>
<dbReference type="InterPro" id="IPR018200">
    <property type="entry name" value="USP_CS"/>
</dbReference>
<feature type="region of interest" description="Disordered" evidence="8">
    <location>
        <begin position="59"/>
        <end position="86"/>
    </location>
</feature>
<dbReference type="GO" id="GO:0006508">
    <property type="term" value="P:proteolysis"/>
    <property type="evidence" value="ECO:0007669"/>
    <property type="project" value="UniProtKB-KW"/>
</dbReference>
<dbReference type="InterPro" id="IPR050164">
    <property type="entry name" value="Peptidase_C19"/>
</dbReference>
<reference evidence="10" key="3">
    <citation type="journal article" date="2017" name="Nature">
        <title>Genome sequence of the progenitor of the wheat D genome Aegilops tauschii.</title>
        <authorList>
            <person name="Luo M.C."/>
            <person name="Gu Y.Q."/>
            <person name="Puiu D."/>
            <person name="Wang H."/>
            <person name="Twardziok S.O."/>
            <person name="Deal K.R."/>
            <person name="Huo N."/>
            <person name="Zhu T."/>
            <person name="Wang L."/>
            <person name="Wang Y."/>
            <person name="McGuire P.E."/>
            <person name="Liu S."/>
            <person name="Long H."/>
            <person name="Ramasamy R.K."/>
            <person name="Rodriguez J.C."/>
            <person name="Van S.L."/>
            <person name="Yuan L."/>
            <person name="Wang Z."/>
            <person name="Xia Z."/>
            <person name="Xiao L."/>
            <person name="Anderson O.D."/>
            <person name="Ouyang S."/>
            <person name="Liang Y."/>
            <person name="Zimin A.V."/>
            <person name="Pertea G."/>
            <person name="Qi P."/>
            <person name="Bennetzen J.L."/>
            <person name="Dai X."/>
            <person name="Dawson M.W."/>
            <person name="Muller H.G."/>
            <person name="Kugler K."/>
            <person name="Rivarola-Duarte L."/>
            <person name="Spannagl M."/>
            <person name="Mayer K.F.X."/>
            <person name="Lu F.H."/>
            <person name="Bevan M.W."/>
            <person name="Leroy P."/>
            <person name="Li P."/>
            <person name="You F.M."/>
            <person name="Sun Q."/>
            <person name="Liu Z."/>
            <person name="Lyons E."/>
            <person name="Wicker T."/>
            <person name="Salzberg S.L."/>
            <person name="Devos K.M."/>
            <person name="Dvorak J."/>
        </authorList>
    </citation>
    <scope>NUCLEOTIDE SEQUENCE [LARGE SCALE GENOMIC DNA]</scope>
    <source>
        <strain evidence="10">cv. AL8/78</strain>
    </source>
</reference>
<dbReference type="PROSITE" id="PS00973">
    <property type="entry name" value="USP_2"/>
    <property type="match status" value="1"/>
</dbReference>
<keyword evidence="3 7" id="KW-0645">Protease</keyword>
<evidence type="ECO:0000313" key="10">
    <source>
        <dbReference type="EnsemblPlants" id="AET2Gv20254600.12"/>
    </source>
</evidence>
<comment type="similarity">
    <text evidence="2 7">Belongs to the peptidase C19 family.</text>
</comment>
<keyword evidence="6 7" id="KW-0788">Thiol protease</keyword>
<reference evidence="11" key="1">
    <citation type="journal article" date="2014" name="Science">
        <title>Ancient hybridizations among the ancestral genomes of bread wheat.</title>
        <authorList>
            <consortium name="International Wheat Genome Sequencing Consortium,"/>
            <person name="Marcussen T."/>
            <person name="Sandve S.R."/>
            <person name="Heier L."/>
            <person name="Spannagl M."/>
            <person name="Pfeifer M."/>
            <person name="Jakobsen K.S."/>
            <person name="Wulff B.B."/>
            <person name="Steuernagel B."/>
            <person name="Mayer K.F."/>
            <person name="Olsen O.A."/>
        </authorList>
    </citation>
    <scope>NUCLEOTIDE SEQUENCE [LARGE SCALE GENOMIC DNA]</scope>
    <source>
        <strain evidence="11">cv. AL8/78</strain>
    </source>
</reference>
<dbReference type="FunFam" id="3.90.70.10:FF:000108">
    <property type="entry name" value="Ubiquitin carboxyl-terminal hydrolase"/>
    <property type="match status" value="1"/>
</dbReference>
<evidence type="ECO:0000256" key="8">
    <source>
        <dbReference type="SAM" id="MobiDB-lite"/>
    </source>
</evidence>
<dbReference type="GO" id="GO:0016579">
    <property type="term" value="P:protein deubiquitination"/>
    <property type="evidence" value="ECO:0007669"/>
    <property type="project" value="InterPro"/>
</dbReference>
<comment type="function">
    <text evidence="7">Recognizes and hydrolyzes the peptide bond at the C-terminal Gly of ubiquitin. Involved in the processing of poly-ubiquitin precursors as well as that of ubiquitinated proteins.</text>
</comment>
<sequence length="645" mass="69337">CRSTDDVVLFGSFTEDETKLFQGQPAKSEEKSWALPEIQFGSLNFSVLSLEKVSNAITEGSAHSPKPTYGHTKDLAGSSKKEAVTSTLPNGGPVLFNGFPAEVSPNNGILKNVKSEASVPSSGPANNVKKAEATVPSPVPVNNVKKAEATVPSPGPVNNVKKAEATVPSPRPVNNVKKAEATVPSPGPVNNVKKAEATVPSPGPANTVKKTESVVTSVAPIKSISSSTPIEGLGPHNDGLRCTESSSSAMLVTENGSTGADAPIIAAPADESVTSLNKEAYQNKPLLPHGLKNTGNICFLNATLQAFLSCFPFVQLVQDLRNQSIPKAGYPTLSAFIELLSQFDVLDESTMKKDERFALVAAKVINPTMFDQVLRNFTPDVPAGTSARPRQEDAQEFLSFAMDRMHDELLRLNGNGSNSKEGMVVSSDDDDAWETVGRKNKSAIMRTQSFVPSDLSAIFGGKLQSVVKAAGNKASATVQPFLLLHLDIFPDAVQTLDDALHLFSTPESLEGYRTTAGKVLTEICAGVVTARKSFKIHELSKIMILHLKRFSYGNRGCTKLYKPLHFPLELVLNRDLLSSPSSEGRRYELVATITHHGSGPSRGHYTADAKRDGGQWLRFDDGHVMPINVNKVLHNPAYILFYKQV</sequence>
<evidence type="ECO:0000256" key="2">
    <source>
        <dbReference type="ARBA" id="ARBA00009085"/>
    </source>
</evidence>
<proteinExistence type="inferred from homology"/>
<feature type="compositionally biased region" description="Basic and acidic residues" evidence="8">
    <location>
        <begin position="71"/>
        <end position="83"/>
    </location>
</feature>
<evidence type="ECO:0000256" key="6">
    <source>
        <dbReference type="ARBA" id="ARBA00022807"/>
    </source>
</evidence>
<evidence type="ECO:0000256" key="7">
    <source>
        <dbReference type="RuleBase" id="RU366025"/>
    </source>
</evidence>
<keyword evidence="4 7" id="KW-0833">Ubl conjugation pathway</keyword>
<dbReference type="Proteomes" id="UP000015105">
    <property type="component" value="Chromosome 2D"/>
</dbReference>
<organism evidence="10 11">
    <name type="scientific">Aegilops tauschii subsp. strangulata</name>
    <name type="common">Goatgrass</name>
    <dbReference type="NCBI Taxonomy" id="200361"/>
    <lineage>
        <taxon>Eukaryota</taxon>
        <taxon>Viridiplantae</taxon>
        <taxon>Streptophyta</taxon>
        <taxon>Embryophyta</taxon>
        <taxon>Tracheophyta</taxon>
        <taxon>Spermatophyta</taxon>
        <taxon>Magnoliopsida</taxon>
        <taxon>Liliopsida</taxon>
        <taxon>Poales</taxon>
        <taxon>Poaceae</taxon>
        <taxon>BOP clade</taxon>
        <taxon>Pooideae</taxon>
        <taxon>Triticodae</taxon>
        <taxon>Triticeae</taxon>
        <taxon>Triticinae</taxon>
        <taxon>Aegilops</taxon>
    </lineage>
</organism>
<dbReference type="PROSITE" id="PS00972">
    <property type="entry name" value="USP_1"/>
    <property type="match status" value="1"/>
</dbReference>
<evidence type="ECO:0000256" key="4">
    <source>
        <dbReference type="ARBA" id="ARBA00022786"/>
    </source>
</evidence>
<accession>A0A453AT27</accession>
<name>A0A453AT27_AEGTS</name>
<dbReference type="Gramene" id="AET2Gv20254600.12">
    <property type="protein sequence ID" value="AET2Gv20254600.12"/>
    <property type="gene ID" value="AET2Gv20254600"/>
</dbReference>
<dbReference type="PANTHER" id="PTHR24006">
    <property type="entry name" value="UBIQUITIN CARBOXYL-TERMINAL HYDROLASE"/>
    <property type="match status" value="1"/>
</dbReference>